<feature type="region of interest" description="Disordered" evidence="1">
    <location>
        <begin position="477"/>
        <end position="554"/>
    </location>
</feature>
<evidence type="ECO:0000313" key="4">
    <source>
        <dbReference type="EMBL" id="RSL78968.1"/>
    </source>
</evidence>
<protein>
    <recommendedName>
        <fullName evidence="6">SAM domain-containing protein</fullName>
    </recommendedName>
</protein>
<accession>A0A428RNC3</accession>
<feature type="region of interest" description="Disordered" evidence="1">
    <location>
        <begin position="256"/>
        <end position="279"/>
    </location>
</feature>
<dbReference type="Proteomes" id="UP000287972">
    <property type="component" value="Unassembled WGS sequence"/>
</dbReference>
<evidence type="ECO:0008006" key="6">
    <source>
        <dbReference type="Google" id="ProtNLM"/>
    </source>
</evidence>
<evidence type="ECO:0000256" key="1">
    <source>
        <dbReference type="SAM" id="MobiDB-lite"/>
    </source>
</evidence>
<gene>
    <name evidence="4" type="ORF">CEP51_007770</name>
</gene>
<feature type="domain" description="DUF7102" evidence="2">
    <location>
        <begin position="638"/>
        <end position="804"/>
    </location>
</feature>
<evidence type="ECO:0000259" key="2">
    <source>
        <dbReference type="Pfam" id="PF23394"/>
    </source>
</evidence>
<evidence type="ECO:0000313" key="5">
    <source>
        <dbReference type="Proteomes" id="UP000287972"/>
    </source>
</evidence>
<feature type="region of interest" description="Disordered" evidence="1">
    <location>
        <begin position="207"/>
        <end position="226"/>
    </location>
</feature>
<feature type="region of interest" description="Disordered" evidence="1">
    <location>
        <begin position="570"/>
        <end position="627"/>
    </location>
</feature>
<organism evidence="4 5">
    <name type="scientific">Fusarium floridanum</name>
    <dbReference type="NCBI Taxonomy" id="1325733"/>
    <lineage>
        <taxon>Eukaryota</taxon>
        <taxon>Fungi</taxon>
        <taxon>Dikarya</taxon>
        <taxon>Ascomycota</taxon>
        <taxon>Pezizomycotina</taxon>
        <taxon>Sordariomycetes</taxon>
        <taxon>Hypocreomycetidae</taxon>
        <taxon>Hypocreales</taxon>
        <taxon>Nectriaceae</taxon>
        <taxon>Fusarium</taxon>
        <taxon>Fusarium solani species complex</taxon>
    </lineage>
</organism>
<comment type="caution">
    <text evidence="4">The sequence shown here is derived from an EMBL/GenBank/DDBJ whole genome shotgun (WGS) entry which is preliminary data.</text>
</comment>
<proteinExistence type="predicted"/>
<evidence type="ECO:0000259" key="3">
    <source>
        <dbReference type="Pfam" id="PF23395"/>
    </source>
</evidence>
<dbReference type="InterPro" id="IPR057559">
    <property type="entry name" value="SAM_6"/>
</dbReference>
<feature type="compositionally biased region" description="Polar residues" evidence="1">
    <location>
        <begin position="498"/>
        <end position="512"/>
    </location>
</feature>
<feature type="compositionally biased region" description="Low complexity" evidence="1">
    <location>
        <begin position="260"/>
        <end position="269"/>
    </location>
</feature>
<name>A0A428RNC3_9HYPO</name>
<dbReference type="EMBL" id="NKCL01000190">
    <property type="protein sequence ID" value="RSL78968.1"/>
    <property type="molecule type" value="Genomic_DNA"/>
</dbReference>
<dbReference type="Pfam" id="PF23394">
    <property type="entry name" value="DUF7102"/>
    <property type="match status" value="1"/>
</dbReference>
<sequence length="886" mass="98010">MDDGAHQGSDAIDYALKTECFCRHNDAPYRFQDHLSQLRTTLLQVDSDGLAHQPGLIDIPLPRPQIQLQPPPDDEAYSLPVDPIIPSTALFPFLGQTKQLRLPYLDTEHNLEEDFQQYSTDIYNKSCCDILSEWLPLSPVNIDKDEALDFPSTTIRWKLLVDRELELEAISDSEETLKILREGEILTQKEYYDDLFALRKQPRAYPEPLSVPLSPASDPGEPFEPNSDVLVIDLTPEPRSPIDPAVEKLQQDLHDGTLDSEPAAPSSMPSSPPAPRGVFLGNAEDKASHCKLDVPLMASSPRGGQALQHHGEIFTLQGIDIGDTVQPLEEPQGFFDEEMSAILTGHHARTTQMLENERLNPAESLLRMTVPALDFRIPDPDWCTQLSSPESHFKWLRENLISAFKLDSSTQQAGLSASLKWTPVPHGSGRIALNEELELLGPASRQLLMLEIPRLSSRNYIDKAPCLKILQALEDEEMEAEAPSHEAPSLETPAVPVSQATASHGPPSNSPSVPGCAPSLDDLLKSRSQQGRQTLRRKAAEESTGLLFGSSDPSATSRLLSSFMELRHAKKPKTTHSTTQQPGRQPTQPSTQLPFPGPSPSQLPANERNVEEQAQESSNHRMRDAPVPEFHVPTDVCRFIVSSSLNRNILSQLDKSWPQLELVDRDFSQYNTVVWSSGSAQRKEVISKLSFEADVSLCPSAGIIATTMLKVRQKPLPGSTALSPLRERVQNVSAKYEYLFILVSESNPAGEYVGSPSASDMAAYADFVCFTASLQRGITTYLVSGAESTLSKWILSLMCHYSPQAKQLGKALDFHDTTWELFLRRAGLNINAAQVISEALVAEYSNLGLANFLTMTEEEIVAKFGPTMGGERVLRNVSRGLHQQWF</sequence>
<reference evidence="4 5" key="1">
    <citation type="submission" date="2017-06" db="EMBL/GenBank/DDBJ databases">
        <title>Comparative genomic analysis of Ambrosia Fusariam Clade fungi.</title>
        <authorList>
            <person name="Stajich J.E."/>
            <person name="Carrillo J."/>
            <person name="Kijimoto T."/>
            <person name="Eskalen A."/>
            <person name="O'Donnell K."/>
            <person name="Kasson M."/>
        </authorList>
    </citation>
    <scope>NUCLEOTIDE SEQUENCE [LARGE SCALE GENOMIC DNA]</scope>
    <source>
        <strain evidence="4 5">NRRL62606</strain>
    </source>
</reference>
<keyword evidence="5" id="KW-1185">Reference proteome</keyword>
<dbReference type="InterPro" id="IPR055528">
    <property type="entry name" value="DUF7102"/>
</dbReference>
<dbReference type="AlphaFoldDB" id="A0A428RNC3"/>
<feature type="domain" description="SAM-like" evidence="3">
    <location>
        <begin position="815"/>
        <end position="879"/>
    </location>
</feature>
<dbReference type="Pfam" id="PF23395">
    <property type="entry name" value="SAM_6"/>
    <property type="match status" value="1"/>
</dbReference>
<feature type="compositionally biased region" description="Low complexity" evidence="1">
    <location>
        <begin position="578"/>
        <end position="592"/>
    </location>
</feature>